<dbReference type="Gene3D" id="3.90.1150.210">
    <property type="entry name" value="F-actin capping protein, beta subunit"/>
    <property type="match status" value="1"/>
</dbReference>
<dbReference type="GO" id="GO:0051016">
    <property type="term" value="P:barbed-end actin filament capping"/>
    <property type="evidence" value="ECO:0007669"/>
    <property type="project" value="UniProtKB-UniRule"/>
</dbReference>
<dbReference type="InterPro" id="IPR002189">
    <property type="entry name" value="CapZ_alpha"/>
</dbReference>
<gene>
    <name evidence="6" type="primary">CAPZA</name>
    <name evidence="7" type="ORF">TSPGSL018_28902</name>
    <name evidence="6" type="ORF">TSPGSL018_3403</name>
</gene>
<comment type="similarity">
    <text evidence="1 5">Belongs to the F-actin-capping protein alpha subunit family.</text>
</comment>
<comment type="function">
    <text evidence="5">F-actin-capping proteins bind in a Ca(2+)-independent manner to the fast growing ends of actin filaments (barbed end) thereby blocking the exchange of subunits at these ends. Unlike other capping proteins (such as gelsolin and severin), these proteins do not sever actin filaments.</text>
</comment>
<dbReference type="PRINTS" id="PR00191">
    <property type="entry name" value="FACTINCAPA"/>
</dbReference>
<evidence type="ECO:0000256" key="3">
    <source>
        <dbReference type="ARBA" id="ARBA00022467"/>
    </source>
</evidence>
<sequence>MNRTHFQKFQMVQNLLLQSPPGELEYVCRDLREIVKDDELVAAAAVDVFEKQNEEQMVTVRVKDSNTRYMLSRAGRIGACTYLDPKTETVITVDHPSKTVTGRRPAVGGELPPAEHADLRKAVERAMEPYMREAYPEGMFAVYGGKELAEGVSGLIVCISSATLRARNFVAGRWVSEWRVALRPEPDFAAHMCGDMKARVHYFEDGNVHLRTSYSGSAEVVGEDCESLALAIVQAISGGEALFLKDLEDCFQIASQRATKDMRRGLPRTGMKFPWSSRVLQLHDELKQSQTK</sequence>
<dbReference type="EMBL" id="GBEZ01012469">
    <property type="protein sequence ID" value="JAC73419.1"/>
    <property type="molecule type" value="Transcribed_RNA"/>
</dbReference>
<protein>
    <recommendedName>
        <fullName evidence="2 5">F-actin-capping protein subunit alpha</fullName>
    </recommendedName>
</protein>
<evidence type="ECO:0000256" key="1">
    <source>
        <dbReference type="ARBA" id="ARBA00010479"/>
    </source>
</evidence>
<dbReference type="GO" id="GO:0030036">
    <property type="term" value="P:actin cytoskeleton organization"/>
    <property type="evidence" value="ECO:0007669"/>
    <property type="project" value="TreeGrafter"/>
</dbReference>
<dbReference type="PROSITE" id="PS00748">
    <property type="entry name" value="F_ACTIN_CAPPING_A_1"/>
    <property type="match status" value="1"/>
</dbReference>
<accession>A0A061RCU0</accession>
<dbReference type="EMBL" id="GBEZ01015392">
    <property type="protein sequence ID" value="JAC70767.1"/>
    <property type="molecule type" value="Transcribed_RNA"/>
</dbReference>
<evidence type="ECO:0000256" key="5">
    <source>
        <dbReference type="RuleBase" id="RU365077"/>
    </source>
</evidence>
<dbReference type="Gene3D" id="3.30.1140.60">
    <property type="entry name" value="F-actin capping protein, alpha subunit"/>
    <property type="match status" value="1"/>
</dbReference>
<dbReference type="GO" id="GO:0008290">
    <property type="term" value="C:F-actin capping protein complex"/>
    <property type="evidence" value="ECO:0007669"/>
    <property type="project" value="UniProtKB-UniRule"/>
</dbReference>
<evidence type="ECO:0000256" key="2">
    <source>
        <dbReference type="ARBA" id="ARBA00014038"/>
    </source>
</evidence>
<dbReference type="GO" id="GO:0051015">
    <property type="term" value="F:actin filament binding"/>
    <property type="evidence" value="ECO:0007669"/>
    <property type="project" value="TreeGrafter"/>
</dbReference>
<name>A0A061RCU0_9CHLO</name>
<dbReference type="PANTHER" id="PTHR10653:SF0">
    <property type="entry name" value="F-ACTIN-CAPPING PROTEIN SUBUNIT ALPHA"/>
    <property type="match status" value="1"/>
</dbReference>
<dbReference type="Pfam" id="PF01267">
    <property type="entry name" value="F-actin_cap_A"/>
    <property type="match status" value="1"/>
</dbReference>
<reference evidence="6" key="1">
    <citation type="submission" date="2014-05" db="EMBL/GenBank/DDBJ databases">
        <title>The transcriptome of the halophilic microalga Tetraselmis sp. GSL018 isolated from the Great Salt Lake, Utah.</title>
        <authorList>
            <person name="Jinkerson R.E."/>
            <person name="D'Adamo S."/>
            <person name="Posewitz M.C."/>
        </authorList>
    </citation>
    <scope>NUCLEOTIDE SEQUENCE</scope>
    <source>
        <strain evidence="6">GSL018</strain>
    </source>
</reference>
<dbReference type="GO" id="GO:0030863">
    <property type="term" value="C:cortical cytoskeleton"/>
    <property type="evidence" value="ECO:0007669"/>
    <property type="project" value="TreeGrafter"/>
</dbReference>
<dbReference type="InterPro" id="IPR017865">
    <property type="entry name" value="F-actin_cap_asu_CS"/>
</dbReference>
<evidence type="ECO:0000313" key="6">
    <source>
        <dbReference type="EMBL" id="JAC70767.1"/>
    </source>
</evidence>
<dbReference type="AlphaFoldDB" id="A0A061RCU0"/>
<dbReference type="SUPFAM" id="SSF90096">
    <property type="entry name" value="Subunits of heterodimeric actin filament capping protein Capz"/>
    <property type="match status" value="1"/>
</dbReference>
<evidence type="ECO:0000256" key="4">
    <source>
        <dbReference type="ARBA" id="ARBA00023203"/>
    </source>
</evidence>
<dbReference type="InterPro" id="IPR037282">
    <property type="entry name" value="CapZ_alpha/beta"/>
</dbReference>
<comment type="subunit">
    <text evidence="5">Heterodimer of an alpha and a beta subunit.</text>
</comment>
<proteinExistence type="inferred from homology"/>
<dbReference type="InterPro" id="IPR042276">
    <property type="entry name" value="CapZ_alpha/beta_2"/>
</dbReference>
<evidence type="ECO:0000313" key="7">
    <source>
        <dbReference type="EMBL" id="JAC73419.1"/>
    </source>
</evidence>
<keyword evidence="4 5" id="KW-0009">Actin-binding</keyword>
<keyword evidence="3 5" id="KW-0117">Actin capping</keyword>
<organism evidence="6">
    <name type="scientific">Tetraselmis sp. GSL018</name>
    <dbReference type="NCBI Taxonomy" id="582737"/>
    <lineage>
        <taxon>Eukaryota</taxon>
        <taxon>Viridiplantae</taxon>
        <taxon>Chlorophyta</taxon>
        <taxon>core chlorophytes</taxon>
        <taxon>Chlorodendrophyceae</taxon>
        <taxon>Chlorodendrales</taxon>
        <taxon>Chlorodendraceae</taxon>
        <taxon>Tetraselmis</taxon>
    </lineage>
</organism>
<dbReference type="InterPro" id="IPR042489">
    <property type="entry name" value="CapZ_alpha_1"/>
</dbReference>
<dbReference type="PANTHER" id="PTHR10653">
    <property type="entry name" value="F-ACTIN-CAPPING PROTEIN SUBUNIT ALPHA"/>
    <property type="match status" value="1"/>
</dbReference>